<name>A0A7X8YCR1_9MICC</name>
<accession>A0A7X8YCR1</accession>
<sequence>MSSNSSKYRFEHEMAPHVDPKWAATFTMELNIRQAAGEEIGAALAEVGIEHLRGHDHLSPGR</sequence>
<dbReference type="Proteomes" id="UP000523139">
    <property type="component" value="Unassembled WGS sequence"/>
</dbReference>
<evidence type="ECO:0000313" key="2">
    <source>
        <dbReference type="Proteomes" id="UP000523139"/>
    </source>
</evidence>
<keyword evidence="2" id="KW-1185">Reference proteome</keyword>
<dbReference type="RefSeq" id="WP_168886332.1">
    <property type="nucleotide sequence ID" value="NZ_JABAHY010000001.1"/>
</dbReference>
<reference evidence="1 2" key="1">
    <citation type="submission" date="2020-04" db="EMBL/GenBank/DDBJ databases">
        <title>Nesterenkonia sp. nov., isolated from marine sediment.</title>
        <authorList>
            <person name="Zhang G."/>
        </authorList>
    </citation>
    <scope>NUCLEOTIDE SEQUENCE [LARGE SCALE GENOMIC DNA]</scope>
    <source>
        <strain evidence="1 2">MY13</strain>
    </source>
</reference>
<proteinExistence type="predicted"/>
<evidence type="ECO:0000313" key="1">
    <source>
        <dbReference type="EMBL" id="NLS08858.1"/>
    </source>
</evidence>
<dbReference type="AlphaFoldDB" id="A0A7X8YCR1"/>
<organism evidence="1 2">
    <name type="scientific">Nesterenkonia sedimenti</name>
    <dbReference type="NCBI Taxonomy" id="1463632"/>
    <lineage>
        <taxon>Bacteria</taxon>
        <taxon>Bacillati</taxon>
        <taxon>Actinomycetota</taxon>
        <taxon>Actinomycetes</taxon>
        <taxon>Micrococcales</taxon>
        <taxon>Micrococcaceae</taxon>
        <taxon>Nesterenkonia</taxon>
    </lineage>
</organism>
<comment type="caution">
    <text evidence="1">The sequence shown here is derived from an EMBL/GenBank/DDBJ whole genome shotgun (WGS) entry which is preliminary data.</text>
</comment>
<gene>
    <name evidence="1" type="ORF">HGQ17_02345</name>
</gene>
<dbReference type="EMBL" id="JABAHY010000001">
    <property type="protein sequence ID" value="NLS08858.1"/>
    <property type="molecule type" value="Genomic_DNA"/>
</dbReference>
<protein>
    <submittedName>
        <fullName evidence="1">Uncharacterized protein</fullName>
    </submittedName>
</protein>